<evidence type="ECO:0000313" key="2">
    <source>
        <dbReference type="Proteomes" id="UP001060215"/>
    </source>
</evidence>
<proteinExistence type="predicted"/>
<organism evidence="1 2">
    <name type="scientific">Camellia lanceoleosa</name>
    <dbReference type="NCBI Taxonomy" id="1840588"/>
    <lineage>
        <taxon>Eukaryota</taxon>
        <taxon>Viridiplantae</taxon>
        <taxon>Streptophyta</taxon>
        <taxon>Embryophyta</taxon>
        <taxon>Tracheophyta</taxon>
        <taxon>Spermatophyta</taxon>
        <taxon>Magnoliopsida</taxon>
        <taxon>eudicotyledons</taxon>
        <taxon>Gunneridae</taxon>
        <taxon>Pentapetalae</taxon>
        <taxon>asterids</taxon>
        <taxon>Ericales</taxon>
        <taxon>Theaceae</taxon>
        <taxon>Camellia</taxon>
    </lineage>
</organism>
<protein>
    <submittedName>
        <fullName evidence="1">Protein NEDD1</fullName>
    </submittedName>
</protein>
<keyword evidence="2" id="KW-1185">Reference proteome</keyword>
<dbReference type="Proteomes" id="UP001060215">
    <property type="component" value="Chromosome 10"/>
</dbReference>
<accession>A0ACC0G9T9</accession>
<comment type="caution">
    <text evidence="1">The sequence shown here is derived from an EMBL/GenBank/DDBJ whole genome shotgun (WGS) entry which is preliminary data.</text>
</comment>
<sequence length="385" mass="43011">MNSRCFSQMQVIASVGLDKKLYAFDSGSRKLASCISYDASFSSLAFRDDGWILVAGTSNGRVVFYDVRGKPQPLVELHAYGNSEKHHFSHFVDGGNLTRLHAPRNYNFKDNMEEKKDHLRVDKKPSLLFPSSNRRFPLSEEGGGSDHPIFDWKPSSTSKRMGSELFGYKYFIFFLYCFGFPSAPLAISISFSATSQTSMSYLTSSNLISANLRNRDNSSNQESSLGFPEHIPFSSMSLSLGTKSTTSGQSNLDSLGSALNHPRKFTTYAERMSTNLAFSDGTSLSVGSPKTKKTGAETREELLNSLLSRTDTLSATEQRTLPYANGGVSQPPRIPSQPHTQQRSSFTLQLFQHTLEETLGSFQKSIHEDMRNLHIEILRQFHMQE</sequence>
<reference evidence="1 2" key="1">
    <citation type="journal article" date="2022" name="Plant J.">
        <title>Chromosome-level genome of Camellia lanceoleosa provides a valuable resource for understanding genome evolution and self-incompatibility.</title>
        <authorList>
            <person name="Gong W."/>
            <person name="Xiao S."/>
            <person name="Wang L."/>
            <person name="Liao Z."/>
            <person name="Chang Y."/>
            <person name="Mo W."/>
            <person name="Hu G."/>
            <person name="Li W."/>
            <person name="Zhao G."/>
            <person name="Zhu H."/>
            <person name="Hu X."/>
            <person name="Ji K."/>
            <person name="Xiang X."/>
            <person name="Song Q."/>
            <person name="Yuan D."/>
            <person name="Jin S."/>
            <person name="Zhang L."/>
        </authorList>
    </citation>
    <scope>NUCLEOTIDE SEQUENCE [LARGE SCALE GENOMIC DNA]</scope>
    <source>
        <strain evidence="1">SQ_2022a</strain>
    </source>
</reference>
<dbReference type="EMBL" id="CM045767">
    <property type="protein sequence ID" value="KAI7997820.1"/>
    <property type="molecule type" value="Genomic_DNA"/>
</dbReference>
<name>A0ACC0G9T9_9ERIC</name>
<feature type="non-terminal residue" evidence="1">
    <location>
        <position position="385"/>
    </location>
</feature>
<gene>
    <name evidence="1" type="ORF">LOK49_LG10G02145</name>
</gene>
<evidence type="ECO:0000313" key="1">
    <source>
        <dbReference type="EMBL" id="KAI7997820.1"/>
    </source>
</evidence>